<reference evidence="2 3" key="1">
    <citation type="submission" date="2018-07" db="EMBL/GenBank/DDBJ databases">
        <title>Genomic Encyclopedia of Type Strains, Phase III (KMG-III): the genomes of soil and plant-associated and newly described type strains.</title>
        <authorList>
            <person name="Whitman W."/>
        </authorList>
    </citation>
    <scope>NUCLEOTIDE SEQUENCE [LARGE SCALE GENOMIC DNA]</scope>
    <source>
        <strain evidence="2 3">CECT 8488</strain>
    </source>
</reference>
<name>A0A3D9HVH6_9PROT</name>
<dbReference type="EMBL" id="QRDW01000001">
    <property type="protein sequence ID" value="RED53440.1"/>
    <property type="molecule type" value="Genomic_DNA"/>
</dbReference>
<gene>
    <name evidence="2" type="ORF">DFP90_101229</name>
</gene>
<dbReference type="SUPFAM" id="SSF54909">
    <property type="entry name" value="Dimeric alpha+beta barrel"/>
    <property type="match status" value="1"/>
</dbReference>
<comment type="caution">
    <text evidence="2">The sequence shown here is derived from an EMBL/GenBank/DDBJ whole genome shotgun (WGS) entry which is preliminary data.</text>
</comment>
<protein>
    <submittedName>
        <fullName evidence="2">Quinol monooxygenase YgiN</fullName>
    </submittedName>
</protein>
<organism evidence="2 3">
    <name type="scientific">Aestuariispira insulae</name>
    <dbReference type="NCBI Taxonomy" id="1461337"/>
    <lineage>
        <taxon>Bacteria</taxon>
        <taxon>Pseudomonadati</taxon>
        <taxon>Pseudomonadota</taxon>
        <taxon>Alphaproteobacteria</taxon>
        <taxon>Rhodospirillales</taxon>
        <taxon>Kiloniellaceae</taxon>
        <taxon>Aestuariispira</taxon>
    </lineage>
</organism>
<dbReference type="PROSITE" id="PS51725">
    <property type="entry name" value="ABM"/>
    <property type="match status" value="1"/>
</dbReference>
<sequence>MSKIILSGWISVPAEKMAAMPEQLKDHIALTRAEPGNIIFNVDQDPDNPQRYTVYEEFVDQAAFDRHQERAKTSPWGAFSVGIERDYTIRTAD</sequence>
<keyword evidence="2" id="KW-0560">Oxidoreductase</keyword>
<dbReference type="Pfam" id="PF03992">
    <property type="entry name" value="ABM"/>
    <property type="match status" value="1"/>
</dbReference>
<evidence type="ECO:0000313" key="3">
    <source>
        <dbReference type="Proteomes" id="UP000256845"/>
    </source>
</evidence>
<dbReference type="Proteomes" id="UP000256845">
    <property type="component" value="Unassembled WGS sequence"/>
</dbReference>
<dbReference type="OrthoDB" id="9812192at2"/>
<dbReference type="Gene3D" id="3.30.70.100">
    <property type="match status" value="1"/>
</dbReference>
<keyword evidence="2" id="KW-0503">Monooxygenase</keyword>
<dbReference type="GO" id="GO:0004497">
    <property type="term" value="F:monooxygenase activity"/>
    <property type="evidence" value="ECO:0007669"/>
    <property type="project" value="UniProtKB-KW"/>
</dbReference>
<evidence type="ECO:0000313" key="2">
    <source>
        <dbReference type="EMBL" id="RED53440.1"/>
    </source>
</evidence>
<dbReference type="RefSeq" id="WP_115934581.1">
    <property type="nucleotide sequence ID" value="NZ_QRDW01000001.1"/>
</dbReference>
<proteinExistence type="predicted"/>
<dbReference type="InterPro" id="IPR011008">
    <property type="entry name" value="Dimeric_a/b-barrel"/>
</dbReference>
<evidence type="ECO:0000259" key="1">
    <source>
        <dbReference type="PROSITE" id="PS51725"/>
    </source>
</evidence>
<dbReference type="InterPro" id="IPR007138">
    <property type="entry name" value="ABM_dom"/>
</dbReference>
<dbReference type="AlphaFoldDB" id="A0A3D9HVH6"/>
<accession>A0A3D9HVH6</accession>
<feature type="domain" description="ABM" evidence="1">
    <location>
        <begin position="4"/>
        <end position="93"/>
    </location>
</feature>
<keyword evidence="3" id="KW-1185">Reference proteome</keyword>